<comment type="caution">
    <text evidence="2">The sequence shown here is derived from an EMBL/GenBank/DDBJ whole genome shotgun (WGS) entry which is preliminary data.</text>
</comment>
<dbReference type="Proteomes" id="UP000887013">
    <property type="component" value="Unassembled WGS sequence"/>
</dbReference>
<dbReference type="EMBL" id="BMAW01077297">
    <property type="protein sequence ID" value="GFU05644.1"/>
    <property type="molecule type" value="Genomic_DNA"/>
</dbReference>
<organism evidence="2 3">
    <name type="scientific">Nephila pilipes</name>
    <name type="common">Giant wood spider</name>
    <name type="synonym">Nephila maculata</name>
    <dbReference type="NCBI Taxonomy" id="299642"/>
    <lineage>
        <taxon>Eukaryota</taxon>
        <taxon>Metazoa</taxon>
        <taxon>Ecdysozoa</taxon>
        <taxon>Arthropoda</taxon>
        <taxon>Chelicerata</taxon>
        <taxon>Arachnida</taxon>
        <taxon>Araneae</taxon>
        <taxon>Araneomorphae</taxon>
        <taxon>Entelegynae</taxon>
        <taxon>Araneoidea</taxon>
        <taxon>Nephilidae</taxon>
        <taxon>Nephila</taxon>
    </lineage>
</organism>
<reference evidence="2" key="1">
    <citation type="submission" date="2020-08" db="EMBL/GenBank/DDBJ databases">
        <title>Multicomponent nature underlies the extraordinary mechanical properties of spider dragline silk.</title>
        <authorList>
            <person name="Kono N."/>
            <person name="Nakamura H."/>
            <person name="Mori M."/>
            <person name="Yoshida Y."/>
            <person name="Ohtoshi R."/>
            <person name="Malay A.D."/>
            <person name="Moran D.A.P."/>
            <person name="Tomita M."/>
            <person name="Numata K."/>
            <person name="Arakawa K."/>
        </authorList>
    </citation>
    <scope>NUCLEOTIDE SEQUENCE</scope>
</reference>
<feature type="compositionally biased region" description="Low complexity" evidence="1">
    <location>
        <begin position="21"/>
        <end position="35"/>
    </location>
</feature>
<proteinExistence type="predicted"/>
<evidence type="ECO:0000313" key="2">
    <source>
        <dbReference type="EMBL" id="GFU05644.1"/>
    </source>
</evidence>
<gene>
    <name evidence="2" type="ORF">NPIL_634951</name>
</gene>
<accession>A0A8X6Q499</accession>
<feature type="region of interest" description="Disordered" evidence="1">
    <location>
        <begin position="1"/>
        <end position="39"/>
    </location>
</feature>
<protein>
    <submittedName>
        <fullName evidence="2">Uncharacterized protein</fullName>
    </submittedName>
</protein>
<sequence length="83" mass="9500">MSFQPVNRQLRTHWSRVRNNAAASRSPTLSPSSGSENHRPPKAILELIAWLRRLISSFQLSISIEVDSPSVRRSAMRKFRSQL</sequence>
<name>A0A8X6Q499_NEPPI</name>
<evidence type="ECO:0000256" key="1">
    <source>
        <dbReference type="SAM" id="MobiDB-lite"/>
    </source>
</evidence>
<dbReference type="AlphaFoldDB" id="A0A8X6Q499"/>
<evidence type="ECO:0000313" key="3">
    <source>
        <dbReference type="Proteomes" id="UP000887013"/>
    </source>
</evidence>
<keyword evidence="3" id="KW-1185">Reference proteome</keyword>